<proteinExistence type="predicted"/>
<dbReference type="Proteomes" id="UP001234178">
    <property type="component" value="Unassembled WGS sequence"/>
</dbReference>
<feature type="region of interest" description="Disordered" evidence="1">
    <location>
        <begin position="128"/>
        <end position="152"/>
    </location>
</feature>
<sequence>MALSTSGSTLGRGRRGRQRSIDFNPMSYKSYNSSSTKTHPQLIHSIKKEGRNDQMRTDRRRSKMALLFYYRPRFAFPVWRMSWMMGREGLKRANPNARSCAGALKMAAVGKKARLDDSVGWASSAEHSALDGSGWRPVSASRLPPLGPPAREAQKEKVTLDVLLYLLPNMQPVSLLPRSLSL</sequence>
<reference evidence="2 3" key="1">
    <citation type="journal article" date="2023" name="Nucleic Acids Res.">
        <title>The hologenome of Daphnia magna reveals possible DNA methylation and microbiome-mediated evolution of the host genome.</title>
        <authorList>
            <person name="Chaturvedi A."/>
            <person name="Li X."/>
            <person name="Dhandapani V."/>
            <person name="Marshall H."/>
            <person name="Kissane S."/>
            <person name="Cuenca-Cambronero M."/>
            <person name="Asole G."/>
            <person name="Calvet F."/>
            <person name="Ruiz-Romero M."/>
            <person name="Marangio P."/>
            <person name="Guigo R."/>
            <person name="Rago D."/>
            <person name="Mirbahai L."/>
            <person name="Eastwood N."/>
            <person name="Colbourne J.K."/>
            <person name="Zhou J."/>
            <person name="Mallon E."/>
            <person name="Orsini L."/>
        </authorList>
    </citation>
    <scope>NUCLEOTIDE SEQUENCE [LARGE SCALE GENOMIC DNA]</scope>
    <source>
        <strain evidence="2">LRV0_1</strain>
    </source>
</reference>
<name>A0ABR0A1W7_9CRUS</name>
<feature type="compositionally biased region" description="Low complexity" evidence="1">
    <location>
        <begin position="1"/>
        <end position="11"/>
    </location>
</feature>
<dbReference type="EMBL" id="JAOYFB010000036">
    <property type="protein sequence ID" value="KAK4019160.1"/>
    <property type="molecule type" value="Genomic_DNA"/>
</dbReference>
<evidence type="ECO:0000313" key="3">
    <source>
        <dbReference type="Proteomes" id="UP001234178"/>
    </source>
</evidence>
<gene>
    <name evidence="2" type="ORF">OUZ56_001189</name>
</gene>
<evidence type="ECO:0000313" key="2">
    <source>
        <dbReference type="EMBL" id="KAK4019160.1"/>
    </source>
</evidence>
<protein>
    <submittedName>
        <fullName evidence="2">Uncharacterized protein</fullName>
    </submittedName>
</protein>
<organism evidence="2 3">
    <name type="scientific">Daphnia magna</name>
    <dbReference type="NCBI Taxonomy" id="35525"/>
    <lineage>
        <taxon>Eukaryota</taxon>
        <taxon>Metazoa</taxon>
        <taxon>Ecdysozoa</taxon>
        <taxon>Arthropoda</taxon>
        <taxon>Crustacea</taxon>
        <taxon>Branchiopoda</taxon>
        <taxon>Diplostraca</taxon>
        <taxon>Cladocera</taxon>
        <taxon>Anomopoda</taxon>
        <taxon>Daphniidae</taxon>
        <taxon>Daphnia</taxon>
    </lineage>
</organism>
<evidence type="ECO:0000256" key="1">
    <source>
        <dbReference type="SAM" id="MobiDB-lite"/>
    </source>
</evidence>
<feature type="region of interest" description="Disordered" evidence="1">
    <location>
        <begin position="1"/>
        <end position="41"/>
    </location>
</feature>
<keyword evidence="3" id="KW-1185">Reference proteome</keyword>
<accession>A0ABR0A1W7</accession>
<feature type="compositionally biased region" description="Low complexity" evidence="1">
    <location>
        <begin position="27"/>
        <end position="38"/>
    </location>
</feature>
<comment type="caution">
    <text evidence="2">The sequence shown here is derived from an EMBL/GenBank/DDBJ whole genome shotgun (WGS) entry which is preliminary data.</text>
</comment>